<dbReference type="EMBL" id="BMNK01000005">
    <property type="protein sequence ID" value="GGP07601.1"/>
    <property type="molecule type" value="Genomic_DNA"/>
</dbReference>
<protein>
    <submittedName>
        <fullName evidence="2">Uncharacterized protein</fullName>
    </submittedName>
</protein>
<proteinExistence type="predicted"/>
<dbReference type="AlphaFoldDB" id="A0A918E647"/>
<accession>A0A918E647</accession>
<feature type="compositionally biased region" description="Polar residues" evidence="1">
    <location>
        <begin position="1"/>
        <end position="11"/>
    </location>
</feature>
<evidence type="ECO:0000313" key="3">
    <source>
        <dbReference type="Proteomes" id="UP000660745"/>
    </source>
</evidence>
<keyword evidence="3" id="KW-1185">Reference proteome</keyword>
<dbReference type="Proteomes" id="UP000660745">
    <property type="component" value="Unassembled WGS sequence"/>
</dbReference>
<gene>
    <name evidence="2" type="ORF">GCM10012278_36030</name>
</gene>
<comment type="caution">
    <text evidence="2">The sequence shown here is derived from an EMBL/GenBank/DDBJ whole genome shotgun (WGS) entry which is preliminary data.</text>
</comment>
<dbReference type="RefSeq" id="WP_189139765.1">
    <property type="nucleotide sequence ID" value="NZ_BMNK01000005.1"/>
</dbReference>
<name>A0A918E647_9ACTN</name>
<sequence length="196" mass="21469">MAVLVRNTSSSEPPPAAPAGADGRPYRFEMIHAGGTRRGYADDPAELVAMLIPEYADYGDYTEHPEYADYTEHPEHPEHVGYAELATDAERAAARVRLVLDMQVRLQAQLAAGWPLDACTEAERAVLLGPRHEPPAPSRWEAPVPLVLISTFYEPTGPLPKPSGPADLQLWLDPADDWTLLTSLHTAGLITVNRSR</sequence>
<feature type="region of interest" description="Disordered" evidence="1">
    <location>
        <begin position="1"/>
        <end position="23"/>
    </location>
</feature>
<reference evidence="2" key="2">
    <citation type="submission" date="2020-09" db="EMBL/GenBank/DDBJ databases">
        <authorList>
            <person name="Sun Q."/>
            <person name="Zhou Y."/>
        </authorList>
    </citation>
    <scope>NUCLEOTIDE SEQUENCE</scope>
    <source>
        <strain evidence="2">CGMCC 4.7430</strain>
    </source>
</reference>
<reference evidence="2" key="1">
    <citation type="journal article" date="2014" name="Int. J. Syst. Evol. Microbiol.">
        <title>Complete genome sequence of Corynebacterium casei LMG S-19264T (=DSM 44701T), isolated from a smear-ripened cheese.</title>
        <authorList>
            <consortium name="US DOE Joint Genome Institute (JGI-PGF)"/>
            <person name="Walter F."/>
            <person name="Albersmeier A."/>
            <person name="Kalinowski J."/>
            <person name="Ruckert C."/>
        </authorList>
    </citation>
    <scope>NUCLEOTIDE SEQUENCE</scope>
    <source>
        <strain evidence="2">CGMCC 4.7430</strain>
    </source>
</reference>
<evidence type="ECO:0000313" key="2">
    <source>
        <dbReference type="EMBL" id="GGP07601.1"/>
    </source>
</evidence>
<organism evidence="2 3">
    <name type="scientific">Nonomuraea glycinis</name>
    <dbReference type="NCBI Taxonomy" id="2047744"/>
    <lineage>
        <taxon>Bacteria</taxon>
        <taxon>Bacillati</taxon>
        <taxon>Actinomycetota</taxon>
        <taxon>Actinomycetes</taxon>
        <taxon>Streptosporangiales</taxon>
        <taxon>Streptosporangiaceae</taxon>
        <taxon>Nonomuraea</taxon>
    </lineage>
</organism>
<evidence type="ECO:0000256" key="1">
    <source>
        <dbReference type="SAM" id="MobiDB-lite"/>
    </source>
</evidence>